<gene>
    <name evidence="5" type="ORF">SAMN05216323_100278</name>
</gene>
<keyword evidence="6" id="KW-1185">Reference proteome</keyword>
<evidence type="ECO:0000259" key="4">
    <source>
        <dbReference type="SMART" id="SM00646"/>
    </source>
</evidence>
<dbReference type="EMBL" id="FMYP01000002">
    <property type="protein sequence ID" value="SDB83327.1"/>
    <property type="molecule type" value="Genomic_DNA"/>
</dbReference>
<dbReference type="InterPro" id="IPR002508">
    <property type="entry name" value="MurNAc-LAA_cat"/>
</dbReference>
<evidence type="ECO:0000313" key="6">
    <source>
        <dbReference type="Proteomes" id="UP000199452"/>
    </source>
</evidence>
<accession>A0A1G6GMW2</accession>
<dbReference type="FunFam" id="3.40.630.40:FF:000005">
    <property type="entry name" value="N-acetylmuramoyl-L-alanine amidase (AmiA)"/>
    <property type="match status" value="1"/>
</dbReference>
<reference evidence="5 6" key="1">
    <citation type="submission" date="2016-09" db="EMBL/GenBank/DDBJ databases">
        <authorList>
            <person name="Capua I."/>
            <person name="De Benedictis P."/>
            <person name="Joannis T."/>
            <person name="Lombin L.H."/>
            <person name="Cattoli G."/>
        </authorList>
    </citation>
    <scope>NUCLEOTIDE SEQUENCE [LARGE SCALE GENOMIC DNA]</scope>
    <source>
        <strain evidence="5 6">A7P-90m</strain>
    </source>
</reference>
<dbReference type="GO" id="GO:0030288">
    <property type="term" value="C:outer membrane-bounded periplasmic space"/>
    <property type="evidence" value="ECO:0007669"/>
    <property type="project" value="TreeGrafter"/>
</dbReference>
<dbReference type="InterPro" id="IPR050695">
    <property type="entry name" value="N-acetylmuramoyl_amidase_3"/>
</dbReference>
<evidence type="ECO:0000256" key="3">
    <source>
        <dbReference type="ARBA" id="ARBA00022801"/>
    </source>
</evidence>
<dbReference type="GO" id="GO:0008745">
    <property type="term" value="F:N-acetylmuramoyl-L-alanine amidase activity"/>
    <property type="evidence" value="ECO:0007669"/>
    <property type="project" value="UniProtKB-EC"/>
</dbReference>
<evidence type="ECO:0000256" key="2">
    <source>
        <dbReference type="ARBA" id="ARBA00011901"/>
    </source>
</evidence>
<dbReference type="GO" id="GO:0009253">
    <property type="term" value="P:peptidoglycan catabolic process"/>
    <property type="evidence" value="ECO:0007669"/>
    <property type="project" value="InterPro"/>
</dbReference>
<dbReference type="Gene3D" id="3.40.630.40">
    <property type="entry name" value="Zn-dependent exopeptidases"/>
    <property type="match status" value="1"/>
</dbReference>
<sequence length="395" mass="44162">MPNEGSKLAKKYNSTAEYRMVSLKKSYKVKTYWLLVAGLMLFLNGNGQDYVSNYRLSKVVIDAGHGGHDPGATSKNLQEKNVTLAVALKLGKLIETNCPDVEVIYTRQTDIFVPLDERTQIANKAEADLFISIHVNANPSSKPTGAETYIMGLSKSVSNLDVAMRENAVITYEKDYTSKYEGYDPNSAESFIIFSLMQNAYLDQSSDFAALIQKTFSDNAQRKDRGVRQAGFLVLWKTSMPSVLIELGFLSNPEEEKFLRSDEGHNVLASAIFNAFKSYRVQKEQTSRFVTKQQNAEEAKPETAIIPDSCLRFQIQIFATSRLLKPNAADFKTYNNVSILKAGNVYKYTVGNKSTYKEILSLIVEVKKQFPNSFVIAVKNGNQIPLDIAIKQATN</sequence>
<proteinExistence type="predicted"/>
<dbReference type="AlphaFoldDB" id="A0A1G6GMW2"/>
<keyword evidence="3" id="KW-0378">Hydrolase</keyword>
<dbReference type="Pfam" id="PF01520">
    <property type="entry name" value="Amidase_3"/>
    <property type="match status" value="1"/>
</dbReference>
<organism evidence="5 6">
    <name type="scientific">Williamwhitmania taraxaci</name>
    <dbReference type="NCBI Taxonomy" id="1640674"/>
    <lineage>
        <taxon>Bacteria</taxon>
        <taxon>Pseudomonadati</taxon>
        <taxon>Bacteroidota</taxon>
        <taxon>Bacteroidia</taxon>
        <taxon>Bacteroidales</taxon>
        <taxon>Williamwhitmaniaceae</taxon>
        <taxon>Williamwhitmania</taxon>
    </lineage>
</organism>
<dbReference type="EC" id="3.5.1.28" evidence="2"/>
<dbReference type="STRING" id="1640674.SAMN05216323_100278"/>
<dbReference type="Proteomes" id="UP000199452">
    <property type="component" value="Unassembled WGS sequence"/>
</dbReference>
<dbReference type="PANTHER" id="PTHR30404">
    <property type="entry name" value="N-ACETYLMURAMOYL-L-ALANINE AMIDASE"/>
    <property type="match status" value="1"/>
</dbReference>
<dbReference type="SMART" id="SM00646">
    <property type="entry name" value="Ami_3"/>
    <property type="match status" value="1"/>
</dbReference>
<dbReference type="SUPFAM" id="SSF53187">
    <property type="entry name" value="Zn-dependent exopeptidases"/>
    <property type="match status" value="1"/>
</dbReference>
<name>A0A1G6GMW2_9BACT</name>
<protein>
    <recommendedName>
        <fullName evidence="2">N-acetylmuramoyl-L-alanine amidase</fullName>
        <ecNumber evidence="2">3.5.1.28</ecNumber>
    </recommendedName>
</protein>
<evidence type="ECO:0000313" key="5">
    <source>
        <dbReference type="EMBL" id="SDB83327.1"/>
    </source>
</evidence>
<dbReference type="PANTHER" id="PTHR30404:SF0">
    <property type="entry name" value="N-ACETYLMURAMOYL-L-ALANINE AMIDASE AMIC"/>
    <property type="match status" value="1"/>
</dbReference>
<feature type="domain" description="MurNAc-LAA" evidence="4">
    <location>
        <begin position="119"/>
        <end position="277"/>
    </location>
</feature>
<dbReference type="CDD" id="cd02696">
    <property type="entry name" value="MurNAc-LAA"/>
    <property type="match status" value="1"/>
</dbReference>
<comment type="catalytic activity">
    <reaction evidence="1">
        <text>Hydrolyzes the link between N-acetylmuramoyl residues and L-amino acid residues in certain cell-wall glycopeptides.</text>
        <dbReference type="EC" id="3.5.1.28"/>
    </reaction>
</comment>
<evidence type="ECO:0000256" key="1">
    <source>
        <dbReference type="ARBA" id="ARBA00001561"/>
    </source>
</evidence>